<gene>
    <name evidence="4" type="ORF">AKJ53_01700</name>
</gene>
<dbReference type="PANTHER" id="PTHR30570">
    <property type="entry name" value="PERIPLASMIC PHOSPHATE BINDING COMPONENT OF PHOSPHATE ABC TRANSPORTER"/>
    <property type="match status" value="1"/>
</dbReference>
<feature type="domain" description="PBP" evidence="3">
    <location>
        <begin position="46"/>
        <end position="286"/>
    </location>
</feature>
<dbReference type="Gene3D" id="3.40.190.10">
    <property type="entry name" value="Periplasmic binding protein-like II"/>
    <property type="match status" value="2"/>
</dbReference>
<dbReference type="Pfam" id="PF12849">
    <property type="entry name" value="PBP_like_2"/>
    <property type="match status" value="1"/>
</dbReference>
<name>A0A133VHN6_9EURY</name>
<dbReference type="Proteomes" id="UP000070491">
    <property type="component" value="Unassembled WGS sequence"/>
</dbReference>
<dbReference type="EMBL" id="LHYG01000023">
    <property type="protein sequence ID" value="KXB05955.1"/>
    <property type="molecule type" value="Genomic_DNA"/>
</dbReference>
<evidence type="ECO:0000313" key="4">
    <source>
        <dbReference type="EMBL" id="KXB05955.1"/>
    </source>
</evidence>
<evidence type="ECO:0000259" key="3">
    <source>
        <dbReference type="Pfam" id="PF12849"/>
    </source>
</evidence>
<feature type="transmembrane region" description="Helical" evidence="2">
    <location>
        <begin position="21"/>
        <end position="43"/>
    </location>
</feature>
<dbReference type="AlphaFoldDB" id="A0A133VHN6"/>
<dbReference type="InterPro" id="IPR050811">
    <property type="entry name" value="Phosphate_ABC_transporter"/>
</dbReference>
<accession>A0A133VHN6</accession>
<evidence type="ECO:0000313" key="5">
    <source>
        <dbReference type="Proteomes" id="UP000070491"/>
    </source>
</evidence>
<sequence>MKNKNRNKKGNELKERGIGTSTLIIVGVVAIVAIAGLFALSLGPTKTLKISGSTTVRPLAKVWRDHYIQENSDMRITITGGGSGKGISDAQTGLADIGMSSSGSLIEGESGLVGHVVAYDGIIIIVNKNNPAVDNLKKVGISKSTLQKIYRDKITNWNNIPGVNINHQLNSYTRSDESGTAEAFANFLEMDQSELKGPGQKGNPGIKVGVESNQWALGFVGSAYAFEGSIEEIPVDGNNDNTLENYERVENYGHLKSHIENYPIKRGLYFVTKGTPSEAAEQFIDWCKTEGQQYVGSVRYIPIPGGKEQTNSLTIGENNPEK</sequence>
<evidence type="ECO:0000256" key="1">
    <source>
        <dbReference type="ARBA" id="ARBA00022729"/>
    </source>
</evidence>
<evidence type="ECO:0000256" key="2">
    <source>
        <dbReference type="SAM" id="Phobius"/>
    </source>
</evidence>
<comment type="caution">
    <text evidence="4">The sequence shown here is derived from an EMBL/GenBank/DDBJ whole genome shotgun (WGS) entry which is preliminary data.</text>
</comment>
<keyword evidence="1" id="KW-0732">Signal</keyword>
<keyword evidence="2" id="KW-1133">Transmembrane helix</keyword>
<keyword evidence="5" id="KW-1185">Reference proteome</keyword>
<dbReference type="PANTHER" id="PTHR30570:SF1">
    <property type="entry name" value="PHOSPHATE-BINDING PROTEIN PSTS"/>
    <property type="match status" value="1"/>
</dbReference>
<keyword evidence="2" id="KW-0472">Membrane</keyword>
<protein>
    <recommendedName>
        <fullName evidence="3">PBP domain-containing protein</fullName>
    </recommendedName>
</protein>
<dbReference type="SUPFAM" id="SSF53850">
    <property type="entry name" value="Periplasmic binding protein-like II"/>
    <property type="match status" value="1"/>
</dbReference>
<dbReference type="InterPro" id="IPR024370">
    <property type="entry name" value="PBP_domain"/>
</dbReference>
<reference evidence="4 5" key="1">
    <citation type="journal article" date="2016" name="Sci. Rep.">
        <title>Metabolic traits of an uncultured archaeal lineage -MSBL1- from brine pools of the Red Sea.</title>
        <authorList>
            <person name="Mwirichia R."/>
            <person name="Alam I."/>
            <person name="Rashid M."/>
            <person name="Vinu M."/>
            <person name="Ba-Alawi W."/>
            <person name="Anthony Kamau A."/>
            <person name="Kamanda Ngugi D."/>
            <person name="Goker M."/>
            <person name="Klenk H.P."/>
            <person name="Bajic V."/>
            <person name="Stingl U."/>
        </authorList>
    </citation>
    <scope>NUCLEOTIDE SEQUENCE [LARGE SCALE GENOMIC DNA]</scope>
    <source>
        <strain evidence="4">SCGC-AAA382F02</strain>
    </source>
</reference>
<organism evidence="4 5">
    <name type="scientific">candidate division MSBL1 archaeon SCGC-AAA382F02</name>
    <dbReference type="NCBI Taxonomy" id="1698282"/>
    <lineage>
        <taxon>Archaea</taxon>
        <taxon>Methanobacteriati</taxon>
        <taxon>Methanobacteriota</taxon>
        <taxon>candidate division MSBL1</taxon>
    </lineage>
</organism>
<proteinExistence type="predicted"/>
<keyword evidence="2" id="KW-0812">Transmembrane</keyword>